<sequence>MTDEEVKQWFLDADREYEEKKKAGYHKNYVPAGGHTPDFSSFIRAHSRPQRTTGMENSMYAPKPPKPGQSSKEVAPFHRDIYRSMAAYNAMLKTKKEQPEVPLQPHTLKESNFPTLEPFNCNAYRSMDSYNAMLKTKKERSCPCAW</sequence>
<evidence type="ECO:0000256" key="1">
    <source>
        <dbReference type="SAM" id="MobiDB-lite"/>
    </source>
</evidence>
<protein>
    <submittedName>
        <fullName evidence="2">Uncharacterized protein</fullName>
    </submittedName>
</protein>
<evidence type="ECO:0000313" key="2">
    <source>
        <dbReference type="EMBL" id="KAK3355781.1"/>
    </source>
</evidence>
<reference evidence="2" key="1">
    <citation type="journal article" date="2023" name="Mol. Phylogenet. Evol.">
        <title>Genome-scale phylogeny and comparative genomics of the fungal order Sordariales.</title>
        <authorList>
            <person name="Hensen N."/>
            <person name="Bonometti L."/>
            <person name="Westerberg I."/>
            <person name="Brannstrom I.O."/>
            <person name="Guillou S."/>
            <person name="Cros-Aarteil S."/>
            <person name="Calhoun S."/>
            <person name="Haridas S."/>
            <person name="Kuo A."/>
            <person name="Mondo S."/>
            <person name="Pangilinan J."/>
            <person name="Riley R."/>
            <person name="LaButti K."/>
            <person name="Andreopoulos B."/>
            <person name="Lipzen A."/>
            <person name="Chen C."/>
            <person name="Yan M."/>
            <person name="Daum C."/>
            <person name="Ng V."/>
            <person name="Clum A."/>
            <person name="Steindorff A."/>
            <person name="Ohm R.A."/>
            <person name="Martin F."/>
            <person name="Silar P."/>
            <person name="Natvig D.O."/>
            <person name="Lalanne C."/>
            <person name="Gautier V."/>
            <person name="Ament-Velasquez S.L."/>
            <person name="Kruys A."/>
            <person name="Hutchinson M.I."/>
            <person name="Powell A.J."/>
            <person name="Barry K."/>
            <person name="Miller A.N."/>
            <person name="Grigoriev I.V."/>
            <person name="Debuchy R."/>
            <person name="Gladieux P."/>
            <person name="Hiltunen Thoren M."/>
            <person name="Johannesson H."/>
        </authorList>
    </citation>
    <scope>NUCLEOTIDE SEQUENCE</scope>
    <source>
        <strain evidence="2">CBS 560.94</strain>
    </source>
</reference>
<reference evidence="2" key="2">
    <citation type="submission" date="2023-06" db="EMBL/GenBank/DDBJ databases">
        <authorList>
            <consortium name="Lawrence Berkeley National Laboratory"/>
            <person name="Haridas S."/>
            <person name="Hensen N."/>
            <person name="Bonometti L."/>
            <person name="Westerberg I."/>
            <person name="Brannstrom I.O."/>
            <person name="Guillou S."/>
            <person name="Cros-Aarteil S."/>
            <person name="Calhoun S."/>
            <person name="Kuo A."/>
            <person name="Mondo S."/>
            <person name="Pangilinan J."/>
            <person name="Riley R."/>
            <person name="Labutti K."/>
            <person name="Andreopoulos B."/>
            <person name="Lipzen A."/>
            <person name="Chen C."/>
            <person name="Yanf M."/>
            <person name="Daum C."/>
            <person name="Ng V."/>
            <person name="Clum A."/>
            <person name="Steindorff A."/>
            <person name="Ohm R."/>
            <person name="Martin F."/>
            <person name="Silar P."/>
            <person name="Natvig D."/>
            <person name="Lalanne C."/>
            <person name="Gautier V."/>
            <person name="Ament-Velasquez S.L."/>
            <person name="Kruys A."/>
            <person name="Hutchinson M.I."/>
            <person name="Powell A.J."/>
            <person name="Barry K."/>
            <person name="Miller A.N."/>
            <person name="Grigoriev I.V."/>
            <person name="Debuchy R."/>
            <person name="Gladieux P."/>
            <person name="Thoren M.H."/>
            <person name="Johannesson H."/>
        </authorList>
    </citation>
    <scope>NUCLEOTIDE SEQUENCE</scope>
    <source>
        <strain evidence="2">CBS 560.94</strain>
    </source>
</reference>
<dbReference type="Proteomes" id="UP001278500">
    <property type="component" value="Unassembled WGS sequence"/>
</dbReference>
<evidence type="ECO:0000313" key="3">
    <source>
        <dbReference type="Proteomes" id="UP001278500"/>
    </source>
</evidence>
<dbReference type="AlphaFoldDB" id="A0AAE0JQD6"/>
<dbReference type="EMBL" id="JAUEPP010000001">
    <property type="protein sequence ID" value="KAK3355781.1"/>
    <property type="molecule type" value="Genomic_DNA"/>
</dbReference>
<gene>
    <name evidence="2" type="ORF">B0H65DRAFT_564716</name>
</gene>
<proteinExistence type="predicted"/>
<dbReference type="GeneID" id="87867417"/>
<dbReference type="RefSeq" id="XP_062687159.1">
    <property type="nucleotide sequence ID" value="XM_062830263.1"/>
</dbReference>
<name>A0AAE0JQD6_9PEZI</name>
<organism evidence="2 3">
    <name type="scientific">Neurospora tetraspora</name>
    <dbReference type="NCBI Taxonomy" id="94610"/>
    <lineage>
        <taxon>Eukaryota</taxon>
        <taxon>Fungi</taxon>
        <taxon>Dikarya</taxon>
        <taxon>Ascomycota</taxon>
        <taxon>Pezizomycotina</taxon>
        <taxon>Sordariomycetes</taxon>
        <taxon>Sordariomycetidae</taxon>
        <taxon>Sordariales</taxon>
        <taxon>Sordariaceae</taxon>
        <taxon>Neurospora</taxon>
    </lineage>
</organism>
<keyword evidence="3" id="KW-1185">Reference proteome</keyword>
<accession>A0AAE0JQD6</accession>
<feature type="region of interest" description="Disordered" evidence="1">
    <location>
        <begin position="50"/>
        <end position="73"/>
    </location>
</feature>
<comment type="caution">
    <text evidence="2">The sequence shown here is derived from an EMBL/GenBank/DDBJ whole genome shotgun (WGS) entry which is preliminary data.</text>
</comment>